<proteinExistence type="predicted"/>
<gene>
    <name evidence="2" type="ORF">POL67_34225</name>
</gene>
<feature type="compositionally biased region" description="Polar residues" evidence="1">
    <location>
        <begin position="50"/>
        <end position="62"/>
    </location>
</feature>
<keyword evidence="3" id="KW-1185">Reference proteome</keyword>
<protein>
    <submittedName>
        <fullName evidence="2">Uncharacterized protein</fullName>
    </submittedName>
</protein>
<evidence type="ECO:0000313" key="2">
    <source>
        <dbReference type="EMBL" id="MDC0746436.1"/>
    </source>
</evidence>
<evidence type="ECO:0000313" key="3">
    <source>
        <dbReference type="Proteomes" id="UP001221411"/>
    </source>
</evidence>
<name>A0ABT5EX92_9BACT</name>
<organism evidence="2 3">
    <name type="scientific">Polyangium mundeleinium</name>
    <dbReference type="NCBI Taxonomy" id="2995306"/>
    <lineage>
        <taxon>Bacteria</taxon>
        <taxon>Pseudomonadati</taxon>
        <taxon>Myxococcota</taxon>
        <taxon>Polyangia</taxon>
        <taxon>Polyangiales</taxon>
        <taxon>Polyangiaceae</taxon>
        <taxon>Polyangium</taxon>
    </lineage>
</organism>
<comment type="caution">
    <text evidence="2">The sequence shown here is derived from an EMBL/GenBank/DDBJ whole genome shotgun (WGS) entry which is preliminary data.</text>
</comment>
<reference evidence="2 3" key="1">
    <citation type="submission" date="2022-11" db="EMBL/GenBank/DDBJ databases">
        <title>Minimal conservation of predation-associated metabolite biosynthetic gene clusters underscores biosynthetic potential of Myxococcota including descriptions for ten novel species: Archangium lansinium sp. nov., Myxococcus landrumus sp. nov., Nannocystis bai.</title>
        <authorList>
            <person name="Ahearne A."/>
            <person name="Stevens C."/>
            <person name="Dowd S."/>
        </authorList>
    </citation>
    <scope>NUCLEOTIDE SEQUENCE [LARGE SCALE GENOMIC DNA]</scope>
    <source>
        <strain evidence="2 3">RJM3</strain>
    </source>
</reference>
<feature type="region of interest" description="Disordered" evidence="1">
    <location>
        <begin position="42"/>
        <end position="62"/>
    </location>
</feature>
<dbReference type="RefSeq" id="WP_271924818.1">
    <property type="nucleotide sequence ID" value="NZ_JAQNDO010000001.1"/>
</dbReference>
<sequence>MPFGDLSQCPPLKLDDGFIAVTDETAPTVERFDAKGERIEAVPMPAPISPTASPRSSSADGS</sequence>
<dbReference type="Proteomes" id="UP001221411">
    <property type="component" value="Unassembled WGS sequence"/>
</dbReference>
<accession>A0ABT5EX92</accession>
<evidence type="ECO:0000256" key="1">
    <source>
        <dbReference type="SAM" id="MobiDB-lite"/>
    </source>
</evidence>
<dbReference type="EMBL" id="JAQNDO010000001">
    <property type="protein sequence ID" value="MDC0746436.1"/>
    <property type="molecule type" value="Genomic_DNA"/>
</dbReference>